<dbReference type="SUPFAM" id="SSF55021">
    <property type="entry name" value="ACT-like"/>
    <property type="match status" value="1"/>
</dbReference>
<dbReference type="EMBL" id="BSUJ01000001">
    <property type="protein sequence ID" value="GMA20304.1"/>
    <property type="molecule type" value="Genomic_DNA"/>
</dbReference>
<dbReference type="InterPro" id="IPR045865">
    <property type="entry name" value="ACT-like_dom_sf"/>
</dbReference>
<evidence type="ECO:0000259" key="1">
    <source>
        <dbReference type="PROSITE" id="PS51671"/>
    </source>
</evidence>
<gene>
    <name evidence="2" type="ORF">GCM10025862_23250</name>
</gene>
<dbReference type="Proteomes" id="UP001157109">
    <property type="component" value="Unassembled WGS sequence"/>
</dbReference>
<accession>A0ABQ6HPB3</accession>
<dbReference type="Pfam" id="PF01842">
    <property type="entry name" value="ACT"/>
    <property type="match status" value="1"/>
</dbReference>
<name>A0ABQ6HPB3_9MICO</name>
<sequence>MGDSRTRYFVSLDVADEPGVLAAVATVFADNAVSIETVRQQQVRASGDDSYDDGQRAELVIVTHAAPDSALASTVETLLELPQVHEVSSVMRVEGD</sequence>
<reference evidence="3" key="1">
    <citation type="journal article" date="2019" name="Int. J. Syst. Evol. Microbiol.">
        <title>The Global Catalogue of Microorganisms (GCM) 10K type strain sequencing project: providing services to taxonomists for standard genome sequencing and annotation.</title>
        <authorList>
            <consortium name="The Broad Institute Genomics Platform"/>
            <consortium name="The Broad Institute Genome Sequencing Center for Infectious Disease"/>
            <person name="Wu L."/>
            <person name="Ma J."/>
        </authorList>
    </citation>
    <scope>NUCLEOTIDE SEQUENCE [LARGE SCALE GENOMIC DNA]</scope>
    <source>
        <strain evidence="3">NBRC 105830</strain>
    </source>
</reference>
<dbReference type="CDD" id="cd04881">
    <property type="entry name" value="ACT_HSDH-Hom"/>
    <property type="match status" value="1"/>
</dbReference>
<comment type="caution">
    <text evidence="2">The sequence shown here is derived from an EMBL/GenBank/DDBJ whole genome shotgun (WGS) entry which is preliminary data.</text>
</comment>
<dbReference type="Gene3D" id="3.30.70.260">
    <property type="match status" value="1"/>
</dbReference>
<protein>
    <recommendedName>
        <fullName evidence="1">ACT domain-containing protein</fullName>
    </recommendedName>
</protein>
<dbReference type="InterPro" id="IPR002912">
    <property type="entry name" value="ACT_dom"/>
</dbReference>
<evidence type="ECO:0000313" key="3">
    <source>
        <dbReference type="Proteomes" id="UP001157109"/>
    </source>
</evidence>
<proteinExistence type="predicted"/>
<feature type="domain" description="ACT" evidence="1">
    <location>
        <begin position="9"/>
        <end position="92"/>
    </location>
</feature>
<dbReference type="PROSITE" id="PS51671">
    <property type="entry name" value="ACT"/>
    <property type="match status" value="1"/>
</dbReference>
<keyword evidence="3" id="KW-1185">Reference proteome</keyword>
<organism evidence="2 3">
    <name type="scientific">Arsenicicoccus piscis</name>
    <dbReference type="NCBI Taxonomy" id="673954"/>
    <lineage>
        <taxon>Bacteria</taxon>
        <taxon>Bacillati</taxon>
        <taxon>Actinomycetota</taxon>
        <taxon>Actinomycetes</taxon>
        <taxon>Micrococcales</taxon>
        <taxon>Intrasporangiaceae</taxon>
        <taxon>Arsenicicoccus</taxon>
    </lineage>
</organism>
<evidence type="ECO:0000313" key="2">
    <source>
        <dbReference type="EMBL" id="GMA20304.1"/>
    </source>
</evidence>